<dbReference type="SUPFAM" id="SSF103473">
    <property type="entry name" value="MFS general substrate transporter"/>
    <property type="match status" value="1"/>
</dbReference>
<dbReference type="InterPro" id="IPR005829">
    <property type="entry name" value="Sugar_transporter_CS"/>
</dbReference>
<feature type="transmembrane region" description="Helical" evidence="6">
    <location>
        <begin position="318"/>
        <end position="336"/>
    </location>
</feature>
<evidence type="ECO:0000313" key="9">
    <source>
        <dbReference type="Proteomes" id="UP001229651"/>
    </source>
</evidence>
<reference evidence="8 9" key="1">
    <citation type="submission" date="2023-07" db="EMBL/GenBank/DDBJ databases">
        <title>Sequencing the genomes of 1000 actinobacteria strains.</title>
        <authorList>
            <person name="Klenk H.-P."/>
        </authorList>
    </citation>
    <scope>NUCLEOTIDE SEQUENCE [LARGE SCALE GENOMIC DNA]</scope>
    <source>
        <strain evidence="8 9">DSM 45805</strain>
    </source>
</reference>
<feature type="compositionally biased region" description="Low complexity" evidence="5">
    <location>
        <begin position="444"/>
        <end position="457"/>
    </location>
</feature>
<feature type="transmembrane region" description="Helical" evidence="6">
    <location>
        <begin position="87"/>
        <end position="106"/>
    </location>
</feature>
<dbReference type="InterPro" id="IPR005828">
    <property type="entry name" value="MFS_sugar_transport-like"/>
</dbReference>
<feature type="transmembrane region" description="Helical" evidence="6">
    <location>
        <begin position="50"/>
        <end position="75"/>
    </location>
</feature>
<feature type="transmembrane region" description="Helical" evidence="6">
    <location>
        <begin position="175"/>
        <end position="196"/>
    </location>
</feature>
<comment type="caution">
    <text evidence="8">The sequence shown here is derived from an EMBL/GenBank/DDBJ whole genome shotgun (WGS) entry which is preliminary data.</text>
</comment>
<dbReference type="PROSITE" id="PS00216">
    <property type="entry name" value="SUGAR_TRANSPORT_1"/>
    <property type="match status" value="1"/>
</dbReference>
<keyword evidence="3 6" id="KW-1133">Transmembrane helix</keyword>
<feature type="transmembrane region" description="Helical" evidence="6">
    <location>
        <begin position="384"/>
        <end position="403"/>
    </location>
</feature>
<keyword evidence="4 6" id="KW-0472">Membrane</keyword>
<dbReference type="Gene3D" id="1.20.1250.20">
    <property type="entry name" value="MFS general substrate transporter like domains"/>
    <property type="match status" value="1"/>
</dbReference>
<dbReference type="InterPro" id="IPR036259">
    <property type="entry name" value="MFS_trans_sf"/>
</dbReference>
<evidence type="ECO:0000256" key="4">
    <source>
        <dbReference type="ARBA" id="ARBA00023136"/>
    </source>
</evidence>
<proteinExistence type="predicted"/>
<evidence type="ECO:0000256" key="6">
    <source>
        <dbReference type="SAM" id="Phobius"/>
    </source>
</evidence>
<accession>A0ABU0F0I2</accession>
<gene>
    <name evidence="8" type="ORF">FB470_005070</name>
</gene>
<dbReference type="RefSeq" id="WP_306995456.1">
    <property type="nucleotide sequence ID" value="NZ_JAUSUT010000001.1"/>
</dbReference>
<protein>
    <submittedName>
        <fullName evidence="8">MFS transporter</fullName>
    </submittedName>
</protein>
<dbReference type="PROSITE" id="PS50850">
    <property type="entry name" value="MFS"/>
    <property type="match status" value="1"/>
</dbReference>
<feature type="transmembrane region" description="Helical" evidence="6">
    <location>
        <begin position="146"/>
        <end position="169"/>
    </location>
</feature>
<feature type="transmembrane region" description="Helical" evidence="6">
    <location>
        <begin position="255"/>
        <end position="275"/>
    </location>
</feature>
<feature type="region of interest" description="Disordered" evidence="5">
    <location>
        <begin position="444"/>
        <end position="464"/>
    </location>
</feature>
<dbReference type="Pfam" id="PF00083">
    <property type="entry name" value="Sugar_tr"/>
    <property type="match status" value="1"/>
</dbReference>
<evidence type="ECO:0000256" key="2">
    <source>
        <dbReference type="ARBA" id="ARBA00022692"/>
    </source>
</evidence>
<feature type="transmembrane region" description="Helical" evidence="6">
    <location>
        <begin position="112"/>
        <end position="134"/>
    </location>
</feature>
<feature type="domain" description="Major facilitator superfamily (MFS) profile" evidence="7">
    <location>
        <begin position="22"/>
        <end position="431"/>
    </location>
</feature>
<evidence type="ECO:0000256" key="1">
    <source>
        <dbReference type="ARBA" id="ARBA00004651"/>
    </source>
</evidence>
<keyword evidence="2 6" id="KW-0812">Transmembrane</keyword>
<dbReference type="InterPro" id="IPR020846">
    <property type="entry name" value="MFS_dom"/>
</dbReference>
<dbReference type="PANTHER" id="PTHR23508:SF10">
    <property type="entry name" value="CARBOXYLIC ACID TRANSPORTER PROTEIN HOMOLOG"/>
    <property type="match status" value="1"/>
</dbReference>
<keyword evidence="9" id="KW-1185">Reference proteome</keyword>
<sequence length="464" mass="49320">MTSAQLAARLDRLPVGRFHRRVLYALAVAFVFEFGDLNTFAYAAPALEKHLHLTVGDVAFVTSASFLGMFLGAVAGGRFADRVGRRWALLISVTTFSVCSLLNALASTVPTLAAARLLTGVGLSAMTVAATTYLSETMPAAHRGRMQAGVMAIGLLGIPVMSFTARGVIPLGTGTWRLVFVFGALGLVALPLIVRLPESPRWLLRHGRAEQADAVVARLERQYGPLPEPVVREAPEPARVSYRALLSGRLGRRTLMLAVAWVFQTLGFYGFVSWVPTLLAEHGFSLVHSLTFSALTTLGAVPGALLAWVVSDRFGRKLPIVVVAAGVAVCGVLYGLTFNAVAIVAFGFCVNALIQTFAALLYAYTPELFPTELRNSGNGLVYGLGRLSNIAGPLIVAAVFGAFGYRPVFVYIGACWLVVAVTVGVFGPRTGMRNLENLTEAPDTADVADTAAPARRPSGADLTR</sequence>
<feature type="transmembrane region" description="Helical" evidence="6">
    <location>
        <begin position="287"/>
        <end position="311"/>
    </location>
</feature>
<feature type="transmembrane region" description="Helical" evidence="6">
    <location>
        <begin position="342"/>
        <end position="364"/>
    </location>
</feature>
<dbReference type="EMBL" id="JAUSUT010000001">
    <property type="protein sequence ID" value="MDQ0381076.1"/>
    <property type="molecule type" value="Genomic_DNA"/>
</dbReference>
<organism evidence="8 9">
    <name type="scientific">Amycolatopsis thermophila</name>
    <dbReference type="NCBI Taxonomy" id="206084"/>
    <lineage>
        <taxon>Bacteria</taxon>
        <taxon>Bacillati</taxon>
        <taxon>Actinomycetota</taxon>
        <taxon>Actinomycetes</taxon>
        <taxon>Pseudonocardiales</taxon>
        <taxon>Pseudonocardiaceae</taxon>
        <taxon>Amycolatopsis</taxon>
    </lineage>
</organism>
<dbReference type="PANTHER" id="PTHR23508">
    <property type="entry name" value="CARBOXYLIC ACID TRANSPORTER PROTEIN HOMOLOG"/>
    <property type="match status" value="1"/>
</dbReference>
<evidence type="ECO:0000259" key="7">
    <source>
        <dbReference type="PROSITE" id="PS50850"/>
    </source>
</evidence>
<dbReference type="Proteomes" id="UP001229651">
    <property type="component" value="Unassembled WGS sequence"/>
</dbReference>
<feature type="transmembrane region" description="Helical" evidence="6">
    <location>
        <begin position="409"/>
        <end position="427"/>
    </location>
</feature>
<evidence type="ECO:0000256" key="3">
    <source>
        <dbReference type="ARBA" id="ARBA00022989"/>
    </source>
</evidence>
<evidence type="ECO:0000313" key="8">
    <source>
        <dbReference type="EMBL" id="MDQ0381076.1"/>
    </source>
</evidence>
<evidence type="ECO:0000256" key="5">
    <source>
        <dbReference type="SAM" id="MobiDB-lite"/>
    </source>
</evidence>
<feature type="transmembrane region" description="Helical" evidence="6">
    <location>
        <begin position="21"/>
        <end position="44"/>
    </location>
</feature>
<name>A0ABU0F0I2_9PSEU</name>
<comment type="subcellular location">
    <subcellularLocation>
        <location evidence="1">Cell membrane</location>
        <topology evidence="1">Multi-pass membrane protein</topology>
    </subcellularLocation>
</comment>
<dbReference type="CDD" id="cd17316">
    <property type="entry name" value="MFS_SV2_like"/>
    <property type="match status" value="1"/>
</dbReference>